<gene>
    <name evidence="5" type="ORF">AXG93_2528s1120</name>
</gene>
<keyword evidence="1" id="KW-0677">Repeat</keyword>
<keyword evidence="6" id="KW-1185">Reference proteome</keyword>
<dbReference type="Pfam" id="PF00076">
    <property type="entry name" value="RRM_1"/>
    <property type="match status" value="2"/>
</dbReference>
<evidence type="ECO:0000256" key="2">
    <source>
        <dbReference type="ARBA" id="ARBA00022884"/>
    </source>
</evidence>
<dbReference type="InterPro" id="IPR012677">
    <property type="entry name" value="Nucleotide-bd_a/b_plait_sf"/>
</dbReference>
<evidence type="ECO:0000256" key="1">
    <source>
        <dbReference type="ARBA" id="ARBA00022737"/>
    </source>
</evidence>
<sequence>MRVACSSEVLGYLVASMAGIGGLVGGSALDDELKRSNVVRLRGLPFSASETDIAEFFKGLEMGPDGVVICVNFQGRSTGQAYVQFASAELANKALERNRQHIGSRYIEVFKGHPADMQGALRMVGRGSGTVNGGGGILNTGIPGMSGNPDMRYTGVVRMRGMPYSCTSADITAFFKGMQVVPDGIFLCTHADGRPTGEAFVEFMNEETAARAMQLHREPMGTRYVELFRSTKGEMMTAVQQRMYGMFSGVGGFSQFGAIPGMMGAFGVQGLTGMNVAAMQAAGLGGEAFVEFISPEETQRAMERHRQNIGSRYIELFRATKSEMMLAMGGLSSFGMAQALDPSVQLLLLQQQVQAAAGAFGLMGTQGAGAWTDMQQAAAAAASFYQRQAGLTGSTGTVAFDPSSSSSKIRGLPYRTSVRYLQKYKRNRLMLNLLGNSGKVFNVQVISKSLEDT</sequence>
<evidence type="ECO:0000313" key="6">
    <source>
        <dbReference type="Proteomes" id="UP000077202"/>
    </source>
</evidence>
<dbReference type="SMART" id="SM00360">
    <property type="entry name" value="RRM"/>
    <property type="match status" value="2"/>
</dbReference>
<dbReference type="InterPro" id="IPR035979">
    <property type="entry name" value="RBD_domain_sf"/>
</dbReference>
<evidence type="ECO:0000313" key="5">
    <source>
        <dbReference type="EMBL" id="OAE34747.1"/>
    </source>
</evidence>
<dbReference type="GO" id="GO:0003723">
    <property type="term" value="F:RNA binding"/>
    <property type="evidence" value="ECO:0007669"/>
    <property type="project" value="UniProtKB-UniRule"/>
</dbReference>
<evidence type="ECO:0000256" key="3">
    <source>
        <dbReference type="PROSITE-ProRule" id="PRU00176"/>
    </source>
</evidence>
<dbReference type="SUPFAM" id="SSF54928">
    <property type="entry name" value="RNA-binding domain, RBD"/>
    <property type="match status" value="3"/>
</dbReference>
<dbReference type="Proteomes" id="UP000077202">
    <property type="component" value="Unassembled WGS sequence"/>
</dbReference>
<dbReference type="EMBL" id="LVLJ01000312">
    <property type="protein sequence ID" value="OAE34747.1"/>
    <property type="molecule type" value="Genomic_DNA"/>
</dbReference>
<comment type="caution">
    <text evidence="5">The sequence shown here is derived from an EMBL/GenBank/DDBJ whole genome shotgun (WGS) entry which is preliminary data.</text>
</comment>
<organism evidence="5 6">
    <name type="scientific">Marchantia polymorpha subsp. ruderalis</name>
    <dbReference type="NCBI Taxonomy" id="1480154"/>
    <lineage>
        <taxon>Eukaryota</taxon>
        <taxon>Viridiplantae</taxon>
        <taxon>Streptophyta</taxon>
        <taxon>Embryophyta</taxon>
        <taxon>Marchantiophyta</taxon>
        <taxon>Marchantiopsida</taxon>
        <taxon>Marchantiidae</taxon>
        <taxon>Marchantiales</taxon>
        <taxon>Marchantiaceae</taxon>
        <taxon>Marchantia</taxon>
    </lineage>
</organism>
<keyword evidence="2 3" id="KW-0694">RNA-binding</keyword>
<evidence type="ECO:0000259" key="4">
    <source>
        <dbReference type="PROSITE" id="PS50102"/>
    </source>
</evidence>
<dbReference type="InterPro" id="IPR000504">
    <property type="entry name" value="RRM_dom"/>
</dbReference>
<reference evidence="5" key="1">
    <citation type="submission" date="2016-03" db="EMBL/GenBank/DDBJ databases">
        <title>Mechanisms controlling the formation of the plant cell surface in tip-growing cells are functionally conserved among land plants.</title>
        <authorList>
            <person name="Honkanen S."/>
            <person name="Jones V.A."/>
            <person name="Morieri G."/>
            <person name="Champion C."/>
            <person name="Hetherington A.J."/>
            <person name="Kelly S."/>
            <person name="Saint-Marcoux D."/>
            <person name="Proust H."/>
            <person name="Prescott H."/>
            <person name="Dolan L."/>
        </authorList>
    </citation>
    <scope>NUCLEOTIDE SEQUENCE [LARGE SCALE GENOMIC DNA]</scope>
    <source>
        <tissue evidence="5">Whole gametophyte</tissue>
    </source>
</reference>
<dbReference type="CDD" id="cd12508">
    <property type="entry name" value="RRM2_ESRPs_Fusilli"/>
    <property type="match status" value="1"/>
</dbReference>
<proteinExistence type="predicted"/>
<dbReference type="PANTHER" id="PTHR13976">
    <property type="entry name" value="HETEROGENEOUS NUCLEAR RIBONUCLEOPROTEIN-RELATED"/>
    <property type="match status" value="1"/>
</dbReference>
<protein>
    <recommendedName>
        <fullName evidence="4">RRM domain-containing protein</fullName>
    </recommendedName>
</protein>
<dbReference type="AlphaFoldDB" id="A0A176WNQ2"/>
<accession>A0A176WNQ2</accession>
<dbReference type="InterPro" id="IPR050666">
    <property type="entry name" value="ESRP"/>
</dbReference>
<dbReference type="Gene3D" id="3.30.70.330">
    <property type="match status" value="3"/>
</dbReference>
<name>A0A176WNQ2_MARPO</name>
<dbReference type="PROSITE" id="PS50102">
    <property type="entry name" value="RRM"/>
    <property type="match status" value="2"/>
</dbReference>
<feature type="domain" description="RRM" evidence="4">
    <location>
        <begin position="155"/>
        <end position="232"/>
    </location>
</feature>
<feature type="domain" description="RRM" evidence="4">
    <location>
        <begin position="37"/>
        <end position="114"/>
    </location>
</feature>